<keyword evidence="3" id="KW-0677">Repeat</keyword>
<sequence>MLSLVRKILYKFYGLLNVFFFKVNSLKKPYPVINGIILLVNKGGKISFGKDCIINSHKYKNIIGGDKKSSIVLEKDAELVVKDGFRMSNSAICCAHRITIGKNVMIGGGCKIWDSDFHPINPKQRKLTPNSNYLKKEITIGNNVFIGGSSIVLKGVSIGDNSVIGAGSVVSKSIPPNEIWAGNPAVYIKKNKID</sequence>
<dbReference type="InterPro" id="IPR011004">
    <property type="entry name" value="Trimer_LpxA-like_sf"/>
</dbReference>
<comment type="caution">
    <text evidence="5">The sequence shown here is derived from an EMBL/GenBank/DDBJ whole genome shotgun (WGS) entry which is preliminary data.</text>
</comment>
<dbReference type="PANTHER" id="PTHR23416">
    <property type="entry name" value="SIALIC ACID SYNTHASE-RELATED"/>
    <property type="match status" value="1"/>
</dbReference>
<evidence type="ECO:0000256" key="2">
    <source>
        <dbReference type="ARBA" id="ARBA00022679"/>
    </source>
</evidence>
<keyword evidence="4" id="KW-0012">Acyltransferase</keyword>
<evidence type="ECO:0000256" key="4">
    <source>
        <dbReference type="ARBA" id="ARBA00023315"/>
    </source>
</evidence>
<dbReference type="RefSeq" id="WP_377411069.1">
    <property type="nucleotide sequence ID" value="NZ_JBHSCY010000003.1"/>
</dbReference>
<evidence type="ECO:0000256" key="3">
    <source>
        <dbReference type="ARBA" id="ARBA00022737"/>
    </source>
</evidence>
<dbReference type="InterPro" id="IPR051159">
    <property type="entry name" value="Hexapeptide_acetyltransf"/>
</dbReference>
<keyword evidence="6" id="KW-1185">Reference proteome</keyword>
<proteinExistence type="inferred from homology"/>
<dbReference type="InterPro" id="IPR001451">
    <property type="entry name" value="Hexapep"/>
</dbReference>
<keyword evidence="2" id="KW-0808">Transferase</keyword>
<dbReference type="PANTHER" id="PTHR23416:SF23">
    <property type="entry name" value="ACETYLTRANSFERASE C18B11.09C-RELATED"/>
    <property type="match status" value="1"/>
</dbReference>
<accession>A0ABV8RDB7</accession>
<dbReference type="Proteomes" id="UP001595826">
    <property type="component" value="Unassembled WGS sequence"/>
</dbReference>
<protein>
    <submittedName>
        <fullName evidence="5">DapH/DapD/GlmU-related protein</fullName>
    </submittedName>
</protein>
<evidence type="ECO:0000313" key="5">
    <source>
        <dbReference type="EMBL" id="MFC4269737.1"/>
    </source>
</evidence>
<dbReference type="SUPFAM" id="SSF51161">
    <property type="entry name" value="Trimeric LpxA-like enzymes"/>
    <property type="match status" value="1"/>
</dbReference>
<dbReference type="EMBL" id="JBHSCY010000003">
    <property type="protein sequence ID" value="MFC4269737.1"/>
    <property type="molecule type" value="Genomic_DNA"/>
</dbReference>
<name>A0ABV8RDB7_9FLAO</name>
<comment type="similarity">
    <text evidence="1">Belongs to the transferase hexapeptide repeat family.</text>
</comment>
<evidence type="ECO:0000256" key="1">
    <source>
        <dbReference type="ARBA" id="ARBA00007274"/>
    </source>
</evidence>
<dbReference type="InterPro" id="IPR018357">
    <property type="entry name" value="Hexapep_transf_CS"/>
</dbReference>
<dbReference type="Gene3D" id="2.160.10.10">
    <property type="entry name" value="Hexapeptide repeat proteins"/>
    <property type="match status" value="1"/>
</dbReference>
<gene>
    <name evidence="5" type="ORF">ACFOWD_12535</name>
</gene>
<dbReference type="PROSITE" id="PS00101">
    <property type="entry name" value="HEXAPEP_TRANSFERASES"/>
    <property type="match status" value="1"/>
</dbReference>
<dbReference type="Pfam" id="PF14602">
    <property type="entry name" value="Hexapep_2"/>
    <property type="match status" value="1"/>
</dbReference>
<reference evidence="6" key="1">
    <citation type="journal article" date="2019" name="Int. J. Syst. Evol. Microbiol.">
        <title>The Global Catalogue of Microorganisms (GCM) 10K type strain sequencing project: providing services to taxonomists for standard genome sequencing and annotation.</title>
        <authorList>
            <consortium name="The Broad Institute Genomics Platform"/>
            <consortium name="The Broad Institute Genome Sequencing Center for Infectious Disease"/>
            <person name="Wu L."/>
            <person name="Ma J."/>
        </authorList>
    </citation>
    <scope>NUCLEOTIDE SEQUENCE [LARGE SCALE GENOMIC DNA]</scope>
    <source>
        <strain evidence="6">CECT 8655</strain>
    </source>
</reference>
<evidence type="ECO:0000313" key="6">
    <source>
        <dbReference type="Proteomes" id="UP001595826"/>
    </source>
</evidence>
<organism evidence="5 6">
    <name type="scientific">Polaribacter marinivivus</name>
    <dbReference type="NCBI Taxonomy" id="1524260"/>
    <lineage>
        <taxon>Bacteria</taxon>
        <taxon>Pseudomonadati</taxon>
        <taxon>Bacteroidota</taxon>
        <taxon>Flavobacteriia</taxon>
        <taxon>Flavobacteriales</taxon>
        <taxon>Flavobacteriaceae</taxon>
    </lineage>
</organism>